<dbReference type="EMBL" id="HACG01043377">
    <property type="protein sequence ID" value="CEK90242.1"/>
    <property type="molecule type" value="Transcribed_RNA"/>
</dbReference>
<feature type="non-terminal residue" evidence="1">
    <location>
        <position position="1"/>
    </location>
</feature>
<sequence>VKELKEIECSKSIDMPKELLTEKALYADDLVLWHTSKHTGFSERRLNEDRDRLSKYCETWKLKVNYTKTTYSIFTRSNKVAKKNITLTLDGNILKKEDNPTYLGVTMDRQLSFNKHVQNPKLKSKKRLNLLKRLASTSWGANKNTLRQLYIGMYAL</sequence>
<gene>
    <name evidence="1" type="primary">ORF175699</name>
</gene>
<reference evidence="1" key="1">
    <citation type="submission" date="2014-12" db="EMBL/GenBank/DDBJ databases">
        <title>Insight into the proteome of Arion vulgaris.</title>
        <authorList>
            <person name="Aradska J."/>
            <person name="Bulat T."/>
            <person name="Smidak R."/>
            <person name="Sarate P."/>
            <person name="Gangsoo J."/>
            <person name="Sialana F."/>
            <person name="Bilban M."/>
            <person name="Lubec G."/>
        </authorList>
    </citation>
    <scope>NUCLEOTIDE SEQUENCE</scope>
    <source>
        <tissue evidence="1">Skin</tissue>
    </source>
</reference>
<organism evidence="1">
    <name type="scientific">Arion vulgaris</name>
    <dbReference type="NCBI Taxonomy" id="1028688"/>
    <lineage>
        <taxon>Eukaryota</taxon>
        <taxon>Metazoa</taxon>
        <taxon>Spiralia</taxon>
        <taxon>Lophotrochozoa</taxon>
        <taxon>Mollusca</taxon>
        <taxon>Gastropoda</taxon>
        <taxon>Heterobranchia</taxon>
        <taxon>Euthyneura</taxon>
        <taxon>Panpulmonata</taxon>
        <taxon>Eupulmonata</taxon>
        <taxon>Stylommatophora</taxon>
        <taxon>Helicina</taxon>
        <taxon>Arionoidea</taxon>
        <taxon>Arionidae</taxon>
        <taxon>Arion</taxon>
    </lineage>
</organism>
<dbReference type="PANTHER" id="PTHR36688">
    <property type="entry name" value="ENDO/EXONUCLEASE/PHOSPHATASE DOMAIN-CONTAINING PROTEIN"/>
    <property type="match status" value="1"/>
</dbReference>
<dbReference type="PANTHER" id="PTHR36688:SF1">
    <property type="entry name" value="ENDONUCLEASE_EXONUCLEASE_PHOSPHATASE DOMAIN-CONTAINING PROTEIN"/>
    <property type="match status" value="1"/>
</dbReference>
<protein>
    <recommendedName>
        <fullName evidence="2">Reverse transcriptase domain-containing protein</fullName>
    </recommendedName>
</protein>
<evidence type="ECO:0008006" key="2">
    <source>
        <dbReference type="Google" id="ProtNLM"/>
    </source>
</evidence>
<dbReference type="AlphaFoldDB" id="A0A0B7BBH8"/>
<evidence type="ECO:0000313" key="1">
    <source>
        <dbReference type="EMBL" id="CEK90242.1"/>
    </source>
</evidence>
<proteinExistence type="predicted"/>
<dbReference type="InterPro" id="IPR052560">
    <property type="entry name" value="RdDP_mobile_element"/>
</dbReference>
<name>A0A0B7BBH8_9EUPU</name>
<accession>A0A0B7BBH8</accession>